<dbReference type="GO" id="GO:0006777">
    <property type="term" value="P:Mo-molybdopterin cofactor biosynthetic process"/>
    <property type="evidence" value="ECO:0007669"/>
    <property type="project" value="UniProtKB-KW"/>
</dbReference>
<feature type="binding site" evidence="8">
    <location>
        <position position="97"/>
    </location>
    <ligand>
        <name>GTP</name>
        <dbReference type="ChEBI" id="CHEBI:37565"/>
    </ligand>
</feature>
<dbReference type="STRING" id="1073327.SAMN04488108_1617"/>
<dbReference type="Pfam" id="PF12804">
    <property type="entry name" value="NTP_transf_3"/>
    <property type="match status" value="1"/>
</dbReference>
<feature type="binding site" evidence="8">
    <location>
        <position position="68"/>
    </location>
    <ligand>
        <name>GTP</name>
        <dbReference type="ChEBI" id="CHEBI:37565"/>
    </ligand>
</feature>
<dbReference type="HAMAP" id="MF_00316">
    <property type="entry name" value="MobA"/>
    <property type="match status" value="1"/>
</dbReference>
<evidence type="ECO:0000256" key="5">
    <source>
        <dbReference type="ARBA" id="ARBA00022842"/>
    </source>
</evidence>
<evidence type="ECO:0000256" key="7">
    <source>
        <dbReference type="ARBA" id="ARBA00023150"/>
    </source>
</evidence>
<keyword evidence="2 8" id="KW-0808">Transferase</keyword>
<keyword evidence="6 8" id="KW-0342">GTP-binding</keyword>
<comment type="cofactor">
    <cofactor evidence="8">
        <name>Mg(2+)</name>
        <dbReference type="ChEBI" id="CHEBI:18420"/>
    </cofactor>
</comment>
<feature type="binding site" evidence="8">
    <location>
        <position position="24"/>
    </location>
    <ligand>
        <name>GTP</name>
        <dbReference type="ChEBI" id="CHEBI:37565"/>
    </ligand>
</feature>
<evidence type="ECO:0000313" key="10">
    <source>
        <dbReference type="EMBL" id="SHO61848.1"/>
    </source>
</evidence>
<evidence type="ECO:0000256" key="3">
    <source>
        <dbReference type="ARBA" id="ARBA00022723"/>
    </source>
</evidence>
<accession>A0A1M7ZA96</accession>
<dbReference type="EC" id="2.7.7.77" evidence="8"/>
<dbReference type="CDD" id="cd02503">
    <property type="entry name" value="MobA"/>
    <property type="match status" value="1"/>
</dbReference>
<dbReference type="GO" id="GO:0005737">
    <property type="term" value="C:cytoplasm"/>
    <property type="evidence" value="ECO:0007669"/>
    <property type="project" value="UniProtKB-SubCell"/>
</dbReference>
<dbReference type="InterPro" id="IPR013482">
    <property type="entry name" value="Molybde_CF_guanTrfase"/>
</dbReference>
<comment type="caution">
    <text evidence="8">Lacks conserved residue(s) required for the propagation of feature annotation.</text>
</comment>
<dbReference type="InterPro" id="IPR029044">
    <property type="entry name" value="Nucleotide-diphossugar_trans"/>
</dbReference>
<keyword evidence="1 8" id="KW-0963">Cytoplasm</keyword>
<comment type="function">
    <text evidence="8">Transfers a GMP moiety from GTP to Mo-molybdopterin (Mo-MPT) cofactor (Moco or molybdenum cofactor) to form Mo-molybdopterin guanine dinucleotide (Mo-MGD) cofactor.</text>
</comment>
<keyword evidence="11" id="KW-1185">Reference proteome</keyword>
<keyword evidence="3 8" id="KW-0479">Metal-binding</keyword>
<dbReference type="GO" id="GO:0046872">
    <property type="term" value="F:metal ion binding"/>
    <property type="evidence" value="ECO:0007669"/>
    <property type="project" value="UniProtKB-KW"/>
</dbReference>
<keyword evidence="10" id="KW-0548">Nucleotidyltransferase</keyword>
<keyword evidence="5 8" id="KW-0460">Magnesium</keyword>
<dbReference type="Proteomes" id="UP000184609">
    <property type="component" value="Unassembled WGS sequence"/>
</dbReference>
<dbReference type="PANTHER" id="PTHR19136">
    <property type="entry name" value="MOLYBDENUM COFACTOR GUANYLYLTRANSFERASE"/>
    <property type="match status" value="1"/>
</dbReference>
<feature type="binding site" evidence="8">
    <location>
        <position position="97"/>
    </location>
    <ligand>
        <name>Mg(2+)</name>
        <dbReference type="ChEBI" id="CHEBI:18420"/>
    </ligand>
</feature>
<dbReference type="RefSeq" id="WP_073571272.1">
    <property type="nucleotide sequence ID" value="NZ_FRXN01000002.1"/>
</dbReference>
<evidence type="ECO:0000256" key="4">
    <source>
        <dbReference type="ARBA" id="ARBA00022741"/>
    </source>
</evidence>
<comment type="similarity">
    <text evidence="8">Belongs to the MobA family.</text>
</comment>
<comment type="subcellular location">
    <subcellularLocation>
        <location evidence="8">Cytoplasm</location>
    </subcellularLocation>
</comment>
<dbReference type="SUPFAM" id="SSF53448">
    <property type="entry name" value="Nucleotide-diphospho-sugar transferases"/>
    <property type="match status" value="1"/>
</dbReference>
<dbReference type="InterPro" id="IPR025877">
    <property type="entry name" value="MobA-like_NTP_Trfase"/>
</dbReference>
<feature type="binding site" evidence="8">
    <location>
        <begin position="12"/>
        <end position="14"/>
    </location>
    <ligand>
        <name>GTP</name>
        <dbReference type="ChEBI" id="CHEBI:37565"/>
    </ligand>
</feature>
<evidence type="ECO:0000256" key="1">
    <source>
        <dbReference type="ARBA" id="ARBA00022490"/>
    </source>
</evidence>
<evidence type="ECO:0000256" key="8">
    <source>
        <dbReference type="HAMAP-Rule" id="MF_00316"/>
    </source>
</evidence>
<reference evidence="11" key="1">
    <citation type="submission" date="2016-12" db="EMBL/GenBank/DDBJ databases">
        <authorList>
            <person name="Varghese N."/>
            <person name="Submissions S."/>
        </authorList>
    </citation>
    <scope>NUCLEOTIDE SEQUENCE [LARGE SCALE GENOMIC DNA]</scope>
    <source>
        <strain evidence="11">DSM 25035</strain>
    </source>
</reference>
<dbReference type="AlphaFoldDB" id="A0A1M7ZA96"/>
<feature type="domain" description="MobA-like NTP transferase" evidence="9">
    <location>
        <begin position="9"/>
        <end position="160"/>
    </location>
</feature>
<name>A0A1M7ZA96_9BACT</name>
<keyword evidence="7 8" id="KW-0501">Molybdenum cofactor biosynthesis</keyword>
<comment type="catalytic activity">
    <reaction evidence="8">
        <text>Mo-molybdopterin + GTP + H(+) = Mo-molybdopterin guanine dinucleotide + diphosphate</text>
        <dbReference type="Rhea" id="RHEA:34243"/>
        <dbReference type="ChEBI" id="CHEBI:15378"/>
        <dbReference type="ChEBI" id="CHEBI:33019"/>
        <dbReference type="ChEBI" id="CHEBI:37565"/>
        <dbReference type="ChEBI" id="CHEBI:71302"/>
        <dbReference type="ChEBI" id="CHEBI:71310"/>
        <dbReference type="EC" id="2.7.7.77"/>
    </reaction>
</comment>
<dbReference type="GO" id="GO:0061603">
    <property type="term" value="F:molybdenum cofactor guanylyltransferase activity"/>
    <property type="evidence" value="ECO:0007669"/>
    <property type="project" value="UniProtKB-EC"/>
</dbReference>
<keyword evidence="4 8" id="KW-0547">Nucleotide-binding</keyword>
<evidence type="ECO:0000259" key="9">
    <source>
        <dbReference type="Pfam" id="PF12804"/>
    </source>
</evidence>
<dbReference type="PANTHER" id="PTHR19136:SF81">
    <property type="entry name" value="MOLYBDENUM COFACTOR GUANYLYLTRANSFERASE"/>
    <property type="match status" value="1"/>
</dbReference>
<dbReference type="EMBL" id="FRXN01000002">
    <property type="protein sequence ID" value="SHO61848.1"/>
    <property type="molecule type" value="Genomic_DNA"/>
</dbReference>
<protein>
    <recommendedName>
        <fullName evidence="8">Probable molybdenum cofactor guanylyltransferase</fullName>
        <shortName evidence="8">MoCo guanylyltransferase</shortName>
        <ecNumber evidence="8">2.7.7.77</ecNumber>
    </recommendedName>
    <alternativeName>
        <fullName evidence="8">GTP:molybdopterin guanylyltransferase</fullName>
    </alternativeName>
    <alternativeName>
        <fullName evidence="8">Mo-MPT guanylyltransferase</fullName>
    </alternativeName>
    <alternativeName>
        <fullName evidence="8">Molybdopterin guanylyltransferase</fullName>
    </alternativeName>
    <alternativeName>
        <fullName evidence="8">Molybdopterin-guanine dinucleotide synthase</fullName>
        <shortName evidence="8">MGD synthase</shortName>
    </alternativeName>
</protein>
<comment type="domain">
    <text evidence="8">The N-terminal domain determines nucleotide recognition and specific binding, while the C-terminal domain determines the specific binding to the target protein.</text>
</comment>
<evidence type="ECO:0000256" key="2">
    <source>
        <dbReference type="ARBA" id="ARBA00022679"/>
    </source>
</evidence>
<proteinExistence type="inferred from homology"/>
<evidence type="ECO:0000313" key="11">
    <source>
        <dbReference type="Proteomes" id="UP000184609"/>
    </source>
</evidence>
<dbReference type="Gene3D" id="3.90.550.10">
    <property type="entry name" value="Spore Coat Polysaccharide Biosynthesis Protein SpsA, Chain A"/>
    <property type="match status" value="1"/>
</dbReference>
<organism evidence="10 11">
    <name type="scientific">Algoriphagus zhangzhouensis</name>
    <dbReference type="NCBI Taxonomy" id="1073327"/>
    <lineage>
        <taxon>Bacteria</taxon>
        <taxon>Pseudomonadati</taxon>
        <taxon>Bacteroidota</taxon>
        <taxon>Cytophagia</taxon>
        <taxon>Cytophagales</taxon>
        <taxon>Cyclobacteriaceae</taxon>
        <taxon>Algoriphagus</taxon>
    </lineage>
</organism>
<evidence type="ECO:0000256" key="6">
    <source>
        <dbReference type="ARBA" id="ARBA00023134"/>
    </source>
</evidence>
<dbReference type="OrthoDB" id="9788394at2"/>
<gene>
    <name evidence="8" type="primary">mobA</name>
    <name evidence="10" type="ORF">SAMN04488108_1617</name>
</gene>
<sequence>MKSNPEIAAYILCGGKSSRMGQEKGLVVWKGKSFMTWILEAVIPITDKICLVTNCDDYQQFNLPLIPDLVEDKGPVGGIYSALHHSKSEWNLILSCDIPMIKSELLLELIEHIKSDENLVVIASDGIYDFPLIGIYHQSLENEFQLAIQENKLKLRDLVDSLSPKKLLINPENQKFLANVNSLKELERLT</sequence>
<dbReference type="GO" id="GO:0005525">
    <property type="term" value="F:GTP binding"/>
    <property type="evidence" value="ECO:0007669"/>
    <property type="project" value="UniProtKB-UniRule"/>
</dbReference>